<dbReference type="InterPro" id="IPR001480">
    <property type="entry name" value="Bulb-type_lectin_dom"/>
</dbReference>
<feature type="signal peptide" evidence="5">
    <location>
        <begin position="1"/>
        <end position="21"/>
    </location>
</feature>
<dbReference type="Proteomes" id="UP001346149">
    <property type="component" value="Unassembled WGS sequence"/>
</dbReference>
<gene>
    <name evidence="8" type="ORF">SAY86_011137</name>
</gene>
<dbReference type="PANTHER" id="PTHR32444">
    <property type="entry name" value="BULB-TYPE LECTIN DOMAIN-CONTAINING PROTEIN"/>
    <property type="match status" value="1"/>
</dbReference>
<dbReference type="Gene3D" id="2.90.10.10">
    <property type="entry name" value="Bulb-type lectin domain"/>
    <property type="match status" value="1"/>
</dbReference>
<organism evidence="8 9">
    <name type="scientific">Trapa natans</name>
    <name type="common">Water chestnut</name>
    <dbReference type="NCBI Taxonomy" id="22666"/>
    <lineage>
        <taxon>Eukaryota</taxon>
        <taxon>Viridiplantae</taxon>
        <taxon>Streptophyta</taxon>
        <taxon>Embryophyta</taxon>
        <taxon>Tracheophyta</taxon>
        <taxon>Spermatophyta</taxon>
        <taxon>Magnoliopsida</taxon>
        <taxon>eudicotyledons</taxon>
        <taxon>Gunneridae</taxon>
        <taxon>Pentapetalae</taxon>
        <taxon>rosids</taxon>
        <taxon>malvids</taxon>
        <taxon>Myrtales</taxon>
        <taxon>Lythraceae</taxon>
        <taxon>Trapa</taxon>
    </lineage>
</organism>
<dbReference type="CDD" id="cd01098">
    <property type="entry name" value="PAN_AP_plant"/>
    <property type="match status" value="1"/>
</dbReference>
<evidence type="ECO:0000256" key="2">
    <source>
        <dbReference type="ARBA" id="ARBA00023157"/>
    </source>
</evidence>
<dbReference type="Gene3D" id="3.30.200.20">
    <property type="entry name" value="Phosphorylase Kinase, domain 1"/>
    <property type="match status" value="1"/>
</dbReference>
<evidence type="ECO:0000313" key="8">
    <source>
        <dbReference type="EMBL" id="KAK4787304.1"/>
    </source>
</evidence>
<dbReference type="InterPro" id="IPR011009">
    <property type="entry name" value="Kinase-like_dom_sf"/>
</dbReference>
<evidence type="ECO:0000256" key="3">
    <source>
        <dbReference type="ARBA" id="ARBA00023180"/>
    </source>
</evidence>
<sequence>MSLCYSLYVFFICRSLIGCLAVSSISSSEPLFTNQTLTSPGQVFELGFFTPNGSVSQYVGMWYKNMAPSRVVWVANRAQPLDCKDQLARLTVGGDGNLRLLDGDGNAVWSTYVSRGSNRSVAKLLDTGNLVLEYSKNIIWESFRFPTDTLLQGMRMGINVKTGDKTYLISWKNSTDPSPGNFTAGITSEIPPQPFTWNGLAPYWRGGQWDKSRFIGIADVTGRTSGYLNWQNVQQDIQQGTTYYTLTTYNDSYSKYFFISSEGSLELVYWNKDCRNWVSIWEAPQKQDICEKYGTCGPFGVCNSSVSPTCKCLDGFAPKSEEEWKRGNWTGGCTRKKELQCQRDLNTTGAPSGSGANQADYFLKLGEMKLPDAANYARPDEDNAKGCQNWCLNNCSCIAYSYVDNIGCLVWYDEVKDIQSFTTSGKDLFLRLAYDERSGSNDQRKKIVAISLATILGSVILGAGVYYAICKRRTSEGRSDDAMQPRQIWQEEKDEVSSELRSFNFKSIQESTGNFSITNKLGQGGFGPVYKAWQLWRDGREVELIDESISADCIASLQDDITKCIQVGLLCTQDQPMDRPNMPSVVSMLSGEMDLPDPKPPTLTCFHSPSHDEIDPQQESIICTNSMTLTGIDGR</sequence>
<evidence type="ECO:0000256" key="4">
    <source>
        <dbReference type="SAM" id="Phobius"/>
    </source>
</evidence>
<dbReference type="EMBL" id="JAXQNO010000012">
    <property type="protein sequence ID" value="KAK4787304.1"/>
    <property type="molecule type" value="Genomic_DNA"/>
</dbReference>
<dbReference type="CDD" id="cd00028">
    <property type="entry name" value="B_lectin"/>
    <property type="match status" value="1"/>
</dbReference>
<reference evidence="8 9" key="1">
    <citation type="journal article" date="2023" name="Hortic Res">
        <title>Pangenome of water caltrop reveals structural variations and asymmetric subgenome divergence after allopolyploidization.</title>
        <authorList>
            <person name="Zhang X."/>
            <person name="Chen Y."/>
            <person name="Wang L."/>
            <person name="Yuan Y."/>
            <person name="Fang M."/>
            <person name="Shi L."/>
            <person name="Lu R."/>
            <person name="Comes H.P."/>
            <person name="Ma Y."/>
            <person name="Chen Y."/>
            <person name="Huang G."/>
            <person name="Zhou Y."/>
            <person name="Zheng Z."/>
            <person name="Qiu Y."/>
        </authorList>
    </citation>
    <scope>NUCLEOTIDE SEQUENCE [LARGE SCALE GENOMIC DNA]</scope>
    <source>
        <strain evidence="8">F231</strain>
    </source>
</reference>
<keyword evidence="1 5" id="KW-0732">Signal</keyword>
<dbReference type="PROSITE" id="PS50948">
    <property type="entry name" value="PAN"/>
    <property type="match status" value="1"/>
</dbReference>
<dbReference type="PROSITE" id="PS50927">
    <property type="entry name" value="BULB_LECTIN"/>
    <property type="match status" value="1"/>
</dbReference>
<dbReference type="SMART" id="SM00108">
    <property type="entry name" value="B_lectin"/>
    <property type="match status" value="1"/>
</dbReference>
<dbReference type="Pfam" id="PF01453">
    <property type="entry name" value="B_lectin"/>
    <property type="match status" value="1"/>
</dbReference>
<dbReference type="InterPro" id="IPR000858">
    <property type="entry name" value="S_locus_glycoprot_dom"/>
</dbReference>
<dbReference type="InterPro" id="IPR003609">
    <property type="entry name" value="Pan_app"/>
</dbReference>
<accession>A0AAN7LMS1</accession>
<dbReference type="PANTHER" id="PTHR32444:SF250">
    <property type="entry name" value="NON-SPECIFIC SERINE_THREONINE PROTEIN KINASE"/>
    <property type="match status" value="1"/>
</dbReference>
<dbReference type="Pfam" id="PF00954">
    <property type="entry name" value="S_locus_glycop"/>
    <property type="match status" value="1"/>
</dbReference>
<proteinExistence type="predicted"/>
<keyword evidence="3" id="KW-0325">Glycoprotein</keyword>
<feature type="domain" description="Apple" evidence="7">
    <location>
        <begin position="341"/>
        <end position="433"/>
    </location>
</feature>
<feature type="transmembrane region" description="Helical" evidence="4">
    <location>
        <begin position="447"/>
        <end position="469"/>
    </location>
</feature>
<feature type="chain" id="PRO_5043049058" evidence="5">
    <location>
        <begin position="22"/>
        <end position="635"/>
    </location>
</feature>
<evidence type="ECO:0000259" key="7">
    <source>
        <dbReference type="PROSITE" id="PS50948"/>
    </source>
</evidence>
<keyword evidence="4" id="KW-0472">Membrane</keyword>
<dbReference type="GO" id="GO:0048544">
    <property type="term" value="P:recognition of pollen"/>
    <property type="evidence" value="ECO:0007669"/>
    <property type="project" value="InterPro"/>
</dbReference>
<feature type="domain" description="Bulb-type lectin" evidence="6">
    <location>
        <begin position="22"/>
        <end position="145"/>
    </location>
</feature>
<name>A0AAN7LMS1_TRANT</name>
<keyword evidence="2" id="KW-1015">Disulfide bond</keyword>
<comment type="caution">
    <text evidence="8">The sequence shown here is derived from an EMBL/GenBank/DDBJ whole genome shotgun (WGS) entry which is preliminary data.</text>
</comment>
<protein>
    <submittedName>
        <fullName evidence="8">Uncharacterized protein</fullName>
    </submittedName>
</protein>
<evidence type="ECO:0000259" key="6">
    <source>
        <dbReference type="PROSITE" id="PS50927"/>
    </source>
</evidence>
<dbReference type="SUPFAM" id="SSF51110">
    <property type="entry name" value="alpha-D-mannose-specific plant lectins"/>
    <property type="match status" value="1"/>
</dbReference>
<dbReference type="InterPro" id="IPR036426">
    <property type="entry name" value="Bulb-type_lectin_dom_sf"/>
</dbReference>
<keyword evidence="4" id="KW-0812">Transmembrane</keyword>
<keyword evidence="9" id="KW-1185">Reference proteome</keyword>
<keyword evidence="4" id="KW-1133">Transmembrane helix</keyword>
<dbReference type="AlphaFoldDB" id="A0AAN7LMS1"/>
<evidence type="ECO:0000256" key="5">
    <source>
        <dbReference type="SAM" id="SignalP"/>
    </source>
</evidence>
<evidence type="ECO:0000256" key="1">
    <source>
        <dbReference type="ARBA" id="ARBA00022729"/>
    </source>
</evidence>
<evidence type="ECO:0000313" key="9">
    <source>
        <dbReference type="Proteomes" id="UP001346149"/>
    </source>
</evidence>
<dbReference type="SUPFAM" id="SSF56112">
    <property type="entry name" value="Protein kinase-like (PK-like)"/>
    <property type="match status" value="1"/>
</dbReference>
<dbReference type="Pfam" id="PF08276">
    <property type="entry name" value="PAN_2"/>
    <property type="match status" value="1"/>
</dbReference>
<dbReference type="SMART" id="SM00473">
    <property type="entry name" value="PAN_AP"/>
    <property type="match status" value="1"/>
</dbReference>